<evidence type="ECO:0000256" key="1">
    <source>
        <dbReference type="SAM" id="Phobius"/>
    </source>
</evidence>
<evidence type="ECO:0000313" key="2">
    <source>
        <dbReference type="EMBL" id="TCP22388.1"/>
    </source>
</evidence>
<keyword evidence="1" id="KW-1133">Transmembrane helix</keyword>
<gene>
    <name evidence="2" type="ORF">EV195_11237</name>
</gene>
<proteinExistence type="predicted"/>
<feature type="transmembrane region" description="Helical" evidence="1">
    <location>
        <begin position="133"/>
        <end position="150"/>
    </location>
</feature>
<dbReference type="Pfam" id="PF13715">
    <property type="entry name" value="CarbopepD_reg_2"/>
    <property type="match status" value="1"/>
</dbReference>
<organism evidence="2 3">
    <name type="scientific">Tenacibaculum skagerrakense</name>
    <dbReference type="NCBI Taxonomy" id="186571"/>
    <lineage>
        <taxon>Bacteria</taxon>
        <taxon>Pseudomonadati</taxon>
        <taxon>Bacteroidota</taxon>
        <taxon>Flavobacteriia</taxon>
        <taxon>Flavobacteriales</taxon>
        <taxon>Flavobacteriaceae</taxon>
        <taxon>Tenacibaculum</taxon>
    </lineage>
</organism>
<evidence type="ECO:0000313" key="3">
    <source>
        <dbReference type="Proteomes" id="UP000294564"/>
    </source>
</evidence>
<name>A0A4R2NM77_9FLAO</name>
<dbReference type="RefSeq" id="WP_132795898.1">
    <property type="nucleotide sequence ID" value="NZ_SLXM01000012.1"/>
</dbReference>
<sequence>MEADLPIYGLACPELRQAQSEFDTQETQNCRCMKSTKKPPILLLQGIITDSKTKAPFEAGLVNVYNVTRGTGTLPDAKGMYELQASYNDEIRISFVGYKTVTLKASELPKAIELQEQTESLDEVIITGKKKNYMVAGLGLTAILLMYVVAEDDKGKKKKVTT</sequence>
<dbReference type="EMBL" id="SLXM01000012">
    <property type="protein sequence ID" value="TCP22388.1"/>
    <property type="molecule type" value="Genomic_DNA"/>
</dbReference>
<reference evidence="2 3" key="1">
    <citation type="submission" date="2019-03" db="EMBL/GenBank/DDBJ databases">
        <title>Genomic Encyclopedia of Type Strains, Phase IV (KMG-IV): sequencing the most valuable type-strain genomes for metagenomic binning, comparative biology and taxonomic classification.</title>
        <authorList>
            <person name="Goeker M."/>
        </authorList>
    </citation>
    <scope>NUCLEOTIDE SEQUENCE [LARGE SCALE GENOMIC DNA]</scope>
    <source>
        <strain evidence="2 3">DSM 14836</strain>
    </source>
</reference>
<dbReference type="AlphaFoldDB" id="A0A4R2NM77"/>
<dbReference type="Proteomes" id="UP000294564">
    <property type="component" value="Unassembled WGS sequence"/>
</dbReference>
<dbReference type="GO" id="GO:0004180">
    <property type="term" value="F:carboxypeptidase activity"/>
    <property type="evidence" value="ECO:0007669"/>
    <property type="project" value="UniProtKB-KW"/>
</dbReference>
<keyword evidence="3" id="KW-1185">Reference proteome</keyword>
<keyword evidence="2" id="KW-0645">Protease</keyword>
<keyword evidence="2" id="KW-0121">Carboxypeptidase</keyword>
<comment type="caution">
    <text evidence="2">The sequence shown here is derived from an EMBL/GenBank/DDBJ whole genome shotgun (WGS) entry which is preliminary data.</text>
</comment>
<accession>A0A4R2NM77</accession>
<keyword evidence="2" id="KW-0378">Hydrolase</keyword>
<protein>
    <submittedName>
        <fullName evidence="2">Carboxypeptidase-like protein</fullName>
    </submittedName>
</protein>
<keyword evidence="1" id="KW-0812">Transmembrane</keyword>
<keyword evidence="1" id="KW-0472">Membrane</keyword>
<dbReference type="SUPFAM" id="SSF49464">
    <property type="entry name" value="Carboxypeptidase regulatory domain-like"/>
    <property type="match status" value="1"/>
</dbReference>
<dbReference type="InterPro" id="IPR008969">
    <property type="entry name" value="CarboxyPept-like_regulatory"/>
</dbReference>
<dbReference type="OrthoDB" id="1417583at2"/>